<dbReference type="AlphaFoldDB" id="A0AAD4BB68"/>
<reference evidence="1" key="1">
    <citation type="submission" date="2019-10" db="EMBL/GenBank/DDBJ databases">
        <authorList>
            <consortium name="DOE Joint Genome Institute"/>
            <person name="Kuo A."/>
            <person name="Miyauchi S."/>
            <person name="Kiss E."/>
            <person name="Drula E."/>
            <person name="Kohler A."/>
            <person name="Sanchez-Garcia M."/>
            <person name="Andreopoulos B."/>
            <person name="Barry K.W."/>
            <person name="Bonito G."/>
            <person name="Buee M."/>
            <person name="Carver A."/>
            <person name="Chen C."/>
            <person name="Cichocki N."/>
            <person name="Clum A."/>
            <person name="Culley D."/>
            <person name="Crous P.W."/>
            <person name="Fauchery L."/>
            <person name="Girlanda M."/>
            <person name="Hayes R."/>
            <person name="Keri Z."/>
            <person name="LaButti K."/>
            <person name="Lipzen A."/>
            <person name="Lombard V."/>
            <person name="Magnuson J."/>
            <person name="Maillard F."/>
            <person name="Morin E."/>
            <person name="Murat C."/>
            <person name="Nolan M."/>
            <person name="Ohm R."/>
            <person name="Pangilinan J."/>
            <person name="Pereira M."/>
            <person name="Perotto S."/>
            <person name="Peter M."/>
            <person name="Riley R."/>
            <person name="Sitrit Y."/>
            <person name="Stielow B."/>
            <person name="Szollosi G."/>
            <person name="Zifcakova L."/>
            <person name="Stursova M."/>
            <person name="Spatafora J.W."/>
            <person name="Tedersoo L."/>
            <person name="Vaario L.-M."/>
            <person name="Yamada A."/>
            <person name="Yan M."/>
            <person name="Wang P."/>
            <person name="Xu J."/>
            <person name="Bruns T."/>
            <person name="Baldrian P."/>
            <person name="Vilgalys R."/>
            <person name="Henrissat B."/>
            <person name="Grigoriev I.V."/>
            <person name="Hibbett D."/>
            <person name="Nagy L.G."/>
            <person name="Martin F.M."/>
        </authorList>
    </citation>
    <scope>NUCLEOTIDE SEQUENCE</scope>
    <source>
        <strain evidence="1">BED1</strain>
    </source>
</reference>
<evidence type="ECO:0000313" key="2">
    <source>
        <dbReference type="EMBL" id="KAF8443214.1"/>
    </source>
</evidence>
<organism evidence="1 3">
    <name type="scientific">Boletus edulis BED1</name>
    <dbReference type="NCBI Taxonomy" id="1328754"/>
    <lineage>
        <taxon>Eukaryota</taxon>
        <taxon>Fungi</taxon>
        <taxon>Dikarya</taxon>
        <taxon>Basidiomycota</taxon>
        <taxon>Agaricomycotina</taxon>
        <taxon>Agaricomycetes</taxon>
        <taxon>Agaricomycetidae</taxon>
        <taxon>Boletales</taxon>
        <taxon>Boletineae</taxon>
        <taxon>Boletaceae</taxon>
        <taxon>Boletoideae</taxon>
        <taxon>Boletus</taxon>
    </lineage>
</organism>
<evidence type="ECO:0008006" key="4">
    <source>
        <dbReference type="Google" id="ProtNLM"/>
    </source>
</evidence>
<dbReference type="PANTHER" id="PTHR37450">
    <property type="entry name" value="CIPC PROTEIN"/>
    <property type="match status" value="1"/>
</dbReference>
<keyword evidence="3" id="KW-1185">Reference proteome</keyword>
<evidence type="ECO:0000313" key="3">
    <source>
        <dbReference type="Proteomes" id="UP001194468"/>
    </source>
</evidence>
<accession>A0AAD4BB68</accession>
<comment type="caution">
    <text evidence="1">The sequence shown here is derived from an EMBL/GenBank/DDBJ whole genome shotgun (WGS) entry which is preliminary data.</text>
</comment>
<dbReference type="Proteomes" id="UP001194468">
    <property type="component" value="Unassembled WGS sequence"/>
</dbReference>
<dbReference type="Pfam" id="PF12585">
    <property type="entry name" value="DUF3759"/>
    <property type="match status" value="1"/>
</dbReference>
<sequence>MTKDAYDEVVNAPHKAKLTHELLAAAASYQAAKAWEDHQEKNGKEVNHAKAKKFLAAAAGAFITHMAETKGVDAYEAHKAKKQAAEQGGYTEEDYDDN</sequence>
<dbReference type="InterPro" id="IPR022234">
    <property type="entry name" value="DUF3759"/>
</dbReference>
<dbReference type="EMBL" id="WHUW01000337">
    <property type="protein sequence ID" value="KAF8415373.1"/>
    <property type="molecule type" value="Genomic_DNA"/>
</dbReference>
<gene>
    <name evidence="2" type="ORF">L210DRAFT_3535119</name>
    <name evidence="1" type="ORF">L210DRAFT_3586710</name>
</gene>
<reference evidence="1" key="2">
    <citation type="journal article" date="2020" name="Nat. Commun.">
        <title>Large-scale genome sequencing of mycorrhizal fungi provides insights into the early evolution of symbiotic traits.</title>
        <authorList>
            <person name="Miyauchi S."/>
            <person name="Kiss E."/>
            <person name="Kuo A."/>
            <person name="Drula E."/>
            <person name="Kohler A."/>
            <person name="Sanchez-Garcia M."/>
            <person name="Morin E."/>
            <person name="Andreopoulos B."/>
            <person name="Barry K.W."/>
            <person name="Bonito G."/>
            <person name="Buee M."/>
            <person name="Carver A."/>
            <person name="Chen C."/>
            <person name="Cichocki N."/>
            <person name="Clum A."/>
            <person name="Culley D."/>
            <person name="Crous P.W."/>
            <person name="Fauchery L."/>
            <person name="Girlanda M."/>
            <person name="Hayes R.D."/>
            <person name="Keri Z."/>
            <person name="LaButti K."/>
            <person name="Lipzen A."/>
            <person name="Lombard V."/>
            <person name="Magnuson J."/>
            <person name="Maillard F."/>
            <person name="Murat C."/>
            <person name="Nolan M."/>
            <person name="Ohm R.A."/>
            <person name="Pangilinan J."/>
            <person name="Pereira M.F."/>
            <person name="Perotto S."/>
            <person name="Peter M."/>
            <person name="Pfister S."/>
            <person name="Riley R."/>
            <person name="Sitrit Y."/>
            <person name="Stielow J.B."/>
            <person name="Szollosi G."/>
            <person name="Zifcakova L."/>
            <person name="Stursova M."/>
            <person name="Spatafora J.W."/>
            <person name="Tedersoo L."/>
            <person name="Vaario L.M."/>
            <person name="Yamada A."/>
            <person name="Yan M."/>
            <person name="Wang P."/>
            <person name="Xu J."/>
            <person name="Bruns T."/>
            <person name="Baldrian P."/>
            <person name="Vilgalys R."/>
            <person name="Dunand C."/>
            <person name="Henrissat B."/>
            <person name="Grigoriev I.V."/>
            <person name="Hibbett D."/>
            <person name="Nagy L.G."/>
            <person name="Martin F.M."/>
        </authorList>
    </citation>
    <scope>NUCLEOTIDE SEQUENCE</scope>
    <source>
        <strain evidence="1">BED1</strain>
    </source>
</reference>
<dbReference type="PANTHER" id="PTHR37450:SF1">
    <property type="entry name" value="CIPC PROTEIN"/>
    <property type="match status" value="1"/>
</dbReference>
<dbReference type="EMBL" id="WHUW01000008">
    <property type="protein sequence ID" value="KAF8443214.1"/>
    <property type="molecule type" value="Genomic_DNA"/>
</dbReference>
<proteinExistence type="predicted"/>
<protein>
    <recommendedName>
        <fullName evidence="4">CipC1 protein</fullName>
    </recommendedName>
</protein>
<name>A0AAD4BB68_BOLED</name>
<evidence type="ECO:0000313" key="1">
    <source>
        <dbReference type="EMBL" id="KAF8415373.1"/>
    </source>
</evidence>